<keyword evidence="2" id="KW-1133">Transmembrane helix</keyword>
<organism evidence="3 4">
    <name type="scientific">Portunus trituberculatus</name>
    <name type="common">Swimming crab</name>
    <name type="synonym">Neptunus trituberculatus</name>
    <dbReference type="NCBI Taxonomy" id="210409"/>
    <lineage>
        <taxon>Eukaryota</taxon>
        <taxon>Metazoa</taxon>
        <taxon>Ecdysozoa</taxon>
        <taxon>Arthropoda</taxon>
        <taxon>Crustacea</taxon>
        <taxon>Multicrustacea</taxon>
        <taxon>Malacostraca</taxon>
        <taxon>Eumalacostraca</taxon>
        <taxon>Eucarida</taxon>
        <taxon>Decapoda</taxon>
        <taxon>Pleocyemata</taxon>
        <taxon>Brachyura</taxon>
        <taxon>Eubrachyura</taxon>
        <taxon>Portunoidea</taxon>
        <taxon>Portunidae</taxon>
        <taxon>Portuninae</taxon>
        <taxon>Portunus</taxon>
    </lineage>
</organism>
<protein>
    <submittedName>
        <fullName evidence="3">Uncharacterized protein</fullName>
    </submittedName>
</protein>
<accession>A0A5B7G5J6</accession>
<gene>
    <name evidence="3" type="ORF">E2C01_046611</name>
</gene>
<evidence type="ECO:0000256" key="2">
    <source>
        <dbReference type="SAM" id="Phobius"/>
    </source>
</evidence>
<comment type="caution">
    <text evidence="3">The sequence shown here is derived from an EMBL/GenBank/DDBJ whole genome shotgun (WGS) entry which is preliminary data.</text>
</comment>
<dbReference type="AlphaFoldDB" id="A0A5B7G5J6"/>
<evidence type="ECO:0000256" key="1">
    <source>
        <dbReference type="SAM" id="MobiDB-lite"/>
    </source>
</evidence>
<feature type="compositionally biased region" description="Polar residues" evidence="1">
    <location>
        <begin position="62"/>
        <end position="78"/>
    </location>
</feature>
<reference evidence="3 4" key="1">
    <citation type="submission" date="2019-05" db="EMBL/GenBank/DDBJ databases">
        <title>Another draft genome of Portunus trituberculatus and its Hox gene families provides insights of decapod evolution.</title>
        <authorList>
            <person name="Jeong J.-H."/>
            <person name="Song I."/>
            <person name="Kim S."/>
            <person name="Choi T."/>
            <person name="Kim D."/>
            <person name="Ryu S."/>
            <person name="Kim W."/>
        </authorList>
    </citation>
    <scope>NUCLEOTIDE SEQUENCE [LARGE SCALE GENOMIC DNA]</scope>
    <source>
        <tissue evidence="3">Muscle</tissue>
    </source>
</reference>
<keyword evidence="2" id="KW-0812">Transmembrane</keyword>
<evidence type="ECO:0000313" key="3">
    <source>
        <dbReference type="EMBL" id="MPC52735.1"/>
    </source>
</evidence>
<proteinExistence type="predicted"/>
<feature type="region of interest" description="Disordered" evidence="1">
    <location>
        <begin position="48"/>
        <end position="78"/>
    </location>
</feature>
<dbReference type="Proteomes" id="UP000324222">
    <property type="component" value="Unassembled WGS sequence"/>
</dbReference>
<keyword evidence="4" id="KW-1185">Reference proteome</keyword>
<feature type="transmembrane region" description="Helical" evidence="2">
    <location>
        <begin position="20"/>
        <end position="41"/>
    </location>
</feature>
<keyword evidence="2" id="KW-0472">Membrane</keyword>
<sequence>METNNILLSVGLVRDISGSYSACLGLLGCFLLGSVVLWLFLPIPSPTPQCHSQSDIEGHPLVSSSKNRTNQRSFKLSG</sequence>
<name>A0A5B7G5J6_PORTR</name>
<evidence type="ECO:0000313" key="4">
    <source>
        <dbReference type="Proteomes" id="UP000324222"/>
    </source>
</evidence>
<dbReference type="EMBL" id="VSRR010011110">
    <property type="protein sequence ID" value="MPC52735.1"/>
    <property type="molecule type" value="Genomic_DNA"/>
</dbReference>